<accession>A0ABW0ILS3</accession>
<sequence>MPIETVQKSLLVGFDRERRAELMGALDSLNQRYGRGTLYPAAAGVKRDWQTKFERKSARYTTQWRELPTVPC</sequence>
<name>A0ABW0ILS3_9HYPH</name>
<gene>
    <name evidence="2" type="ORF">ACFPOB_01050</name>
</gene>
<evidence type="ECO:0000313" key="2">
    <source>
        <dbReference type="EMBL" id="MFC5418144.1"/>
    </source>
</evidence>
<dbReference type="RefSeq" id="WP_377795180.1">
    <property type="nucleotide sequence ID" value="NZ_JBHSLW010000003.1"/>
</dbReference>
<keyword evidence="3" id="KW-1185">Reference proteome</keyword>
<evidence type="ECO:0000313" key="3">
    <source>
        <dbReference type="Proteomes" id="UP001596053"/>
    </source>
</evidence>
<dbReference type="Pfam" id="PF13438">
    <property type="entry name" value="DUF4113"/>
    <property type="match status" value="1"/>
</dbReference>
<dbReference type="EMBL" id="JBHSLW010000003">
    <property type="protein sequence ID" value="MFC5418144.1"/>
    <property type="molecule type" value="Genomic_DNA"/>
</dbReference>
<protein>
    <submittedName>
        <fullName evidence="2">DUF4113 domain-containing protein</fullName>
    </submittedName>
</protein>
<proteinExistence type="predicted"/>
<feature type="domain" description="DUF4113" evidence="1">
    <location>
        <begin position="21"/>
        <end position="70"/>
    </location>
</feature>
<dbReference type="InterPro" id="IPR025188">
    <property type="entry name" value="DUF4113"/>
</dbReference>
<dbReference type="Proteomes" id="UP001596053">
    <property type="component" value="Unassembled WGS sequence"/>
</dbReference>
<evidence type="ECO:0000259" key="1">
    <source>
        <dbReference type="Pfam" id="PF13438"/>
    </source>
</evidence>
<organism evidence="2 3">
    <name type="scientific">Bosea eneae</name>
    <dbReference type="NCBI Taxonomy" id="151454"/>
    <lineage>
        <taxon>Bacteria</taxon>
        <taxon>Pseudomonadati</taxon>
        <taxon>Pseudomonadota</taxon>
        <taxon>Alphaproteobacteria</taxon>
        <taxon>Hyphomicrobiales</taxon>
        <taxon>Boseaceae</taxon>
        <taxon>Bosea</taxon>
    </lineage>
</organism>
<comment type="caution">
    <text evidence="2">The sequence shown here is derived from an EMBL/GenBank/DDBJ whole genome shotgun (WGS) entry which is preliminary data.</text>
</comment>
<reference evidence="3" key="1">
    <citation type="journal article" date="2019" name="Int. J. Syst. Evol. Microbiol.">
        <title>The Global Catalogue of Microorganisms (GCM) 10K type strain sequencing project: providing services to taxonomists for standard genome sequencing and annotation.</title>
        <authorList>
            <consortium name="The Broad Institute Genomics Platform"/>
            <consortium name="The Broad Institute Genome Sequencing Center for Infectious Disease"/>
            <person name="Wu L."/>
            <person name="Ma J."/>
        </authorList>
    </citation>
    <scope>NUCLEOTIDE SEQUENCE [LARGE SCALE GENOMIC DNA]</scope>
    <source>
        <strain evidence="3">NCAIM B.01391</strain>
    </source>
</reference>